<dbReference type="Gene3D" id="3.20.20.80">
    <property type="entry name" value="Glycosidases"/>
    <property type="match status" value="1"/>
</dbReference>
<evidence type="ECO:0000256" key="1">
    <source>
        <dbReference type="ARBA" id="ARBA00022729"/>
    </source>
</evidence>
<dbReference type="OrthoDB" id="9773203at2"/>
<sequence length="518" mass="58949">MKGVCVFLFLLTVTTAGLSQPKYELRAAWIASVEHIDWPSEAAVGNVALQKKEFTDLLDLDQRLGLNAVVVQIRPTADAFYPNPVEPWSVWLTGKQGTPPEPYYDPLAFMIEETHKRGMEFHAWINPYRALYNSRRDVASPTHITRIHPEWFLVYDNTTLFNPGIPEVWDYVTNIVRYIVHNYKVDAIHFDDYFYPYRTKGEYFADDAAYARYNRGLDKETWRRSNVDSLIVRVTQAIKQENPYCKFGISPYGVWRNLSRDPEGSDTHSSQTNYDDLYANILLWLQKGWIDYVCPQLYWERSHRILPYDLLLDWWHAHTYGRQLFIGLGIYKAGTNPAWRNPRELPEQISLARLSSDGAIYFSNQNFIHNPLGWSDSLRYHFYKYPALVPPMRWIDSVPPPPPLVAEARTGDSVHIVLSGASAKPLRLFVIYRYLPGDTSTALDPEHIYKIIPAANQQAALAVPAEPGMRLSRGLGGGDALPGEGSSAAPGATGDDERIRWVATAVSITNLESRPAAL</sequence>
<keyword evidence="1" id="KW-0732">Signal</keyword>
<organism evidence="4 5">
    <name type="scientific">Dinghuibacter silviterrae</name>
    <dbReference type="NCBI Taxonomy" id="1539049"/>
    <lineage>
        <taxon>Bacteria</taxon>
        <taxon>Pseudomonadati</taxon>
        <taxon>Bacteroidota</taxon>
        <taxon>Chitinophagia</taxon>
        <taxon>Chitinophagales</taxon>
        <taxon>Chitinophagaceae</taxon>
        <taxon>Dinghuibacter</taxon>
    </lineage>
</organism>
<evidence type="ECO:0000259" key="3">
    <source>
        <dbReference type="Pfam" id="PF02638"/>
    </source>
</evidence>
<dbReference type="Proteomes" id="UP000294498">
    <property type="component" value="Unassembled WGS sequence"/>
</dbReference>
<evidence type="ECO:0000313" key="4">
    <source>
        <dbReference type="EMBL" id="TDW99772.1"/>
    </source>
</evidence>
<dbReference type="InterPro" id="IPR017853">
    <property type="entry name" value="GH"/>
</dbReference>
<dbReference type="RefSeq" id="WP_133990756.1">
    <property type="nucleotide sequence ID" value="NZ_SODV01000001.1"/>
</dbReference>
<proteinExistence type="predicted"/>
<reference evidence="4 5" key="1">
    <citation type="submission" date="2019-03" db="EMBL/GenBank/DDBJ databases">
        <title>Genomic Encyclopedia of Type Strains, Phase IV (KMG-IV): sequencing the most valuable type-strain genomes for metagenomic binning, comparative biology and taxonomic classification.</title>
        <authorList>
            <person name="Goeker M."/>
        </authorList>
    </citation>
    <scope>NUCLEOTIDE SEQUENCE [LARGE SCALE GENOMIC DNA]</scope>
    <source>
        <strain evidence="4 5">DSM 100059</strain>
    </source>
</reference>
<keyword evidence="5" id="KW-1185">Reference proteome</keyword>
<evidence type="ECO:0000313" key="5">
    <source>
        <dbReference type="Proteomes" id="UP000294498"/>
    </source>
</evidence>
<gene>
    <name evidence="4" type="ORF">EDB95_0783</name>
</gene>
<dbReference type="AlphaFoldDB" id="A0A4V3GLJ2"/>
<name>A0A4V3GLJ2_9BACT</name>
<dbReference type="EMBL" id="SODV01000001">
    <property type="protein sequence ID" value="TDW99772.1"/>
    <property type="molecule type" value="Genomic_DNA"/>
</dbReference>
<dbReference type="SUPFAM" id="SSF51445">
    <property type="entry name" value="(Trans)glycosidases"/>
    <property type="match status" value="1"/>
</dbReference>
<dbReference type="InterPro" id="IPR052177">
    <property type="entry name" value="Divisome_Glycosyl_Hydrolase"/>
</dbReference>
<keyword evidence="4" id="KW-0449">Lipoprotein</keyword>
<dbReference type="Pfam" id="PF02638">
    <property type="entry name" value="GHL10"/>
    <property type="match status" value="1"/>
</dbReference>
<dbReference type="PANTHER" id="PTHR43405">
    <property type="entry name" value="GLYCOSYL HYDROLASE DIGH"/>
    <property type="match status" value="1"/>
</dbReference>
<dbReference type="PANTHER" id="PTHR43405:SF1">
    <property type="entry name" value="GLYCOSYL HYDROLASE DIGH"/>
    <property type="match status" value="1"/>
</dbReference>
<protein>
    <submittedName>
        <fullName evidence="4">Uncharacterized lipoprotein YddW (UPF0748 family)</fullName>
    </submittedName>
</protein>
<comment type="caution">
    <text evidence="4">The sequence shown here is derived from an EMBL/GenBank/DDBJ whole genome shotgun (WGS) entry which is preliminary data.</text>
</comment>
<evidence type="ECO:0000256" key="2">
    <source>
        <dbReference type="SAM" id="MobiDB-lite"/>
    </source>
</evidence>
<accession>A0A4V3GLJ2</accession>
<dbReference type="InterPro" id="IPR003790">
    <property type="entry name" value="GHL10"/>
</dbReference>
<feature type="domain" description="Glycosyl hydrolase-like 10" evidence="3">
    <location>
        <begin position="24"/>
        <end position="334"/>
    </location>
</feature>
<feature type="region of interest" description="Disordered" evidence="2">
    <location>
        <begin position="473"/>
        <end position="494"/>
    </location>
</feature>